<dbReference type="SUPFAM" id="SSF103088">
    <property type="entry name" value="OmpA-like"/>
    <property type="match status" value="1"/>
</dbReference>
<evidence type="ECO:0000256" key="3">
    <source>
        <dbReference type="ARBA" id="ARBA00023237"/>
    </source>
</evidence>
<accession>A0ABW5J8F7</accession>
<name>A0ABW5J8F7_9BACT</name>
<organism evidence="7 8">
    <name type="scientific">Emticicia soli</name>
    <dbReference type="NCBI Taxonomy" id="2027878"/>
    <lineage>
        <taxon>Bacteria</taxon>
        <taxon>Pseudomonadati</taxon>
        <taxon>Bacteroidota</taxon>
        <taxon>Cytophagia</taxon>
        <taxon>Cytophagales</taxon>
        <taxon>Leadbetterellaceae</taxon>
        <taxon>Emticicia</taxon>
    </lineage>
</organism>
<evidence type="ECO:0000256" key="1">
    <source>
        <dbReference type="ARBA" id="ARBA00004442"/>
    </source>
</evidence>
<dbReference type="PANTHER" id="PTHR30329">
    <property type="entry name" value="STATOR ELEMENT OF FLAGELLAR MOTOR COMPLEX"/>
    <property type="match status" value="1"/>
</dbReference>
<comment type="caution">
    <text evidence="7">The sequence shown here is derived from an EMBL/GenBank/DDBJ whole genome shotgun (WGS) entry which is preliminary data.</text>
</comment>
<feature type="region of interest" description="Disordered" evidence="5">
    <location>
        <begin position="142"/>
        <end position="178"/>
    </location>
</feature>
<dbReference type="InterPro" id="IPR006665">
    <property type="entry name" value="OmpA-like"/>
</dbReference>
<reference evidence="8" key="1">
    <citation type="journal article" date="2019" name="Int. J. Syst. Evol. Microbiol.">
        <title>The Global Catalogue of Microorganisms (GCM) 10K type strain sequencing project: providing services to taxonomists for standard genome sequencing and annotation.</title>
        <authorList>
            <consortium name="The Broad Institute Genomics Platform"/>
            <consortium name="The Broad Institute Genome Sequencing Center for Infectious Disease"/>
            <person name="Wu L."/>
            <person name="Ma J."/>
        </authorList>
    </citation>
    <scope>NUCLEOTIDE SEQUENCE [LARGE SCALE GENOMIC DNA]</scope>
    <source>
        <strain evidence="8">KCTC 52344</strain>
    </source>
</reference>
<evidence type="ECO:0000259" key="6">
    <source>
        <dbReference type="PROSITE" id="PS51123"/>
    </source>
</evidence>
<dbReference type="Pfam" id="PF00691">
    <property type="entry name" value="OmpA"/>
    <property type="match status" value="1"/>
</dbReference>
<keyword evidence="8" id="KW-1185">Reference proteome</keyword>
<dbReference type="RefSeq" id="WP_340236119.1">
    <property type="nucleotide sequence ID" value="NZ_JBBEWC010000005.1"/>
</dbReference>
<evidence type="ECO:0000256" key="5">
    <source>
        <dbReference type="SAM" id="MobiDB-lite"/>
    </source>
</evidence>
<feature type="domain" description="OmpA-like" evidence="6">
    <location>
        <begin position="61"/>
        <end position="178"/>
    </location>
</feature>
<keyword evidence="3" id="KW-0998">Cell outer membrane</keyword>
<protein>
    <submittedName>
        <fullName evidence="7">OmpA family protein</fullName>
    </submittedName>
</protein>
<proteinExistence type="predicted"/>
<dbReference type="PANTHER" id="PTHR30329:SF21">
    <property type="entry name" value="LIPOPROTEIN YIAD-RELATED"/>
    <property type="match status" value="1"/>
</dbReference>
<dbReference type="InterPro" id="IPR006664">
    <property type="entry name" value="OMP_bac"/>
</dbReference>
<dbReference type="CDD" id="cd07185">
    <property type="entry name" value="OmpA_C-like"/>
    <property type="match status" value="1"/>
</dbReference>
<feature type="compositionally biased region" description="Basic residues" evidence="5">
    <location>
        <begin position="168"/>
        <end position="178"/>
    </location>
</feature>
<evidence type="ECO:0000256" key="2">
    <source>
        <dbReference type="ARBA" id="ARBA00023136"/>
    </source>
</evidence>
<dbReference type="Proteomes" id="UP001597510">
    <property type="component" value="Unassembled WGS sequence"/>
</dbReference>
<evidence type="ECO:0000256" key="4">
    <source>
        <dbReference type="PROSITE-ProRule" id="PRU00473"/>
    </source>
</evidence>
<dbReference type="InterPro" id="IPR050330">
    <property type="entry name" value="Bact_OuterMem_StrucFunc"/>
</dbReference>
<gene>
    <name evidence="7" type="ORF">ACFSR2_13180</name>
</gene>
<dbReference type="Gene3D" id="3.30.1330.60">
    <property type="entry name" value="OmpA-like domain"/>
    <property type="match status" value="1"/>
</dbReference>
<comment type="subcellular location">
    <subcellularLocation>
        <location evidence="1">Cell outer membrane</location>
    </subcellularLocation>
</comment>
<dbReference type="PRINTS" id="PR01021">
    <property type="entry name" value="OMPADOMAIN"/>
</dbReference>
<dbReference type="PROSITE" id="PS51123">
    <property type="entry name" value="OMPA_2"/>
    <property type="match status" value="1"/>
</dbReference>
<evidence type="ECO:0000313" key="7">
    <source>
        <dbReference type="EMBL" id="MFD2521844.1"/>
    </source>
</evidence>
<evidence type="ECO:0000313" key="8">
    <source>
        <dbReference type="Proteomes" id="UP001597510"/>
    </source>
</evidence>
<keyword evidence="2 4" id="KW-0472">Membrane</keyword>
<sequence>MNRFLILVLILLWSLAYSWFWNCNRRPYCFSGTAVSLDTHPVTDSTTITPPAVVDTVQLTVEEQILFTPLDVYFVSGQSGILHTAAVDTFLVTAKRYLAKYPEKQLLITGHTDNDGPDEKNQTLSEVRADKVKSLLVTEGIKANQMSTEGKGEKEPIASNDTNEGKAKNRRATIRLKK</sequence>
<dbReference type="InterPro" id="IPR036737">
    <property type="entry name" value="OmpA-like_sf"/>
</dbReference>
<dbReference type="EMBL" id="JBHULC010000011">
    <property type="protein sequence ID" value="MFD2521844.1"/>
    <property type="molecule type" value="Genomic_DNA"/>
</dbReference>